<protein>
    <submittedName>
        <fullName evidence="3">DinB family protein</fullName>
    </submittedName>
</protein>
<dbReference type="Pfam" id="PF05163">
    <property type="entry name" value="DinB"/>
    <property type="match status" value="1"/>
</dbReference>
<dbReference type="InterPro" id="IPR034660">
    <property type="entry name" value="DinB/YfiT-like"/>
</dbReference>
<dbReference type="RefSeq" id="WP_377733544.1">
    <property type="nucleotide sequence ID" value="NZ_JBHSRI010000009.1"/>
</dbReference>
<gene>
    <name evidence="3" type="ORF">ACFPYN_08455</name>
</gene>
<name>A0ABW1L8E6_9BACL</name>
<dbReference type="SUPFAM" id="SSF109854">
    <property type="entry name" value="DinB/YfiT-like putative metalloenzymes"/>
    <property type="match status" value="1"/>
</dbReference>
<evidence type="ECO:0000313" key="4">
    <source>
        <dbReference type="Proteomes" id="UP001596170"/>
    </source>
</evidence>
<dbReference type="PANTHER" id="PTHR37302">
    <property type="entry name" value="SLR1116 PROTEIN"/>
    <property type="match status" value="1"/>
</dbReference>
<dbReference type="Gene3D" id="1.20.120.450">
    <property type="entry name" value="dinb family like domain"/>
    <property type="match status" value="1"/>
</dbReference>
<evidence type="ECO:0000313" key="3">
    <source>
        <dbReference type="EMBL" id="MFC6039452.1"/>
    </source>
</evidence>
<accession>A0ABW1L8E6</accession>
<dbReference type="Proteomes" id="UP001596170">
    <property type="component" value="Unassembled WGS sequence"/>
</dbReference>
<evidence type="ECO:0000256" key="1">
    <source>
        <dbReference type="ARBA" id="ARBA00008635"/>
    </source>
</evidence>
<comment type="caution">
    <text evidence="3">The sequence shown here is derived from an EMBL/GenBank/DDBJ whole genome shotgun (WGS) entry which is preliminary data.</text>
</comment>
<dbReference type="EMBL" id="JBHSRI010000009">
    <property type="protein sequence ID" value="MFC6039452.1"/>
    <property type="molecule type" value="Genomic_DNA"/>
</dbReference>
<organism evidence="3 4">
    <name type="scientific">Paenisporosarcina macmurdoensis</name>
    <dbReference type="NCBI Taxonomy" id="212659"/>
    <lineage>
        <taxon>Bacteria</taxon>
        <taxon>Bacillati</taxon>
        <taxon>Bacillota</taxon>
        <taxon>Bacilli</taxon>
        <taxon>Bacillales</taxon>
        <taxon>Caryophanaceae</taxon>
        <taxon>Paenisporosarcina</taxon>
    </lineage>
</organism>
<reference evidence="4" key="1">
    <citation type="journal article" date="2019" name="Int. J. Syst. Evol. Microbiol.">
        <title>The Global Catalogue of Microorganisms (GCM) 10K type strain sequencing project: providing services to taxonomists for standard genome sequencing and annotation.</title>
        <authorList>
            <consortium name="The Broad Institute Genomics Platform"/>
            <consortium name="The Broad Institute Genome Sequencing Center for Infectious Disease"/>
            <person name="Wu L."/>
            <person name="Ma J."/>
        </authorList>
    </citation>
    <scope>NUCLEOTIDE SEQUENCE [LARGE SCALE GENOMIC DNA]</scope>
    <source>
        <strain evidence="4">CCUG 54527</strain>
    </source>
</reference>
<keyword evidence="2" id="KW-0479">Metal-binding</keyword>
<proteinExistence type="inferred from homology"/>
<sequence>MNWQSMFHYHQWATQKLLHHIESKDEVIFHQVAKNSFKTISETYSHVLSVDYLWFKRLTGIEKPEWKVFDVSKVSITKEGFSQLHKEMEQFFETLTDDQWKETLHFTNIKGDPFSNTREEMFFTFINHSSYHRGQVTSFLRQFDLEGIPIDYIYFSKETQS</sequence>
<comment type="similarity">
    <text evidence="1">Belongs to the DinB family.</text>
</comment>
<keyword evidence="4" id="KW-1185">Reference proteome</keyword>
<evidence type="ECO:0000256" key="2">
    <source>
        <dbReference type="ARBA" id="ARBA00022723"/>
    </source>
</evidence>
<dbReference type="PANTHER" id="PTHR37302:SF3">
    <property type="entry name" value="DAMAGE-INDUCIBLE PROTEIN DINB"/>
    <property type="match status" value="1"/>
</dbReference>
<dbReference type="InterPro" id="IPR007837">
    <property type="entry name" value="DinB"/>
</dbReference>